<reference evidence="1" key="1">
    <citation type="journal article" date="2014" name="Front. Microbiol.">
        <title>High frequency of phylogenetically diverse reductive dehalogenase-homologous genes in deep subseafloor sedimentary metagenomes.</title>
        <authorList>
            <person name="Kawai M."/>
            <person name="Futagami T."/>
            <person name="Toyoda A."/>
            <person name="Takaki Y."/>
            <person name="Nishi S."/>
            <person name="Hori S."/>
            <person name="Arai W."/>
            <person name="Tsubouchi T."/>
            <person name="Morono Y."/>
            <person name="Uchiyama I."/>
            <person name="Ito T."/>
            <person name="Fujiyama A."/>
            <person name="Inagaki F."/>
            <person name="Takami H."/>
        </authorList>
    </citation>
    <scope>NUCLEOTIDE SEQUENCE</scope>
    <source>
        <strain evidence="1">Expedition CK06-06</strain>
    </source>
</reference>
<feature type="non-terminal residue" evidence="1">
    <location>
        <position position="1"/>
    </location>
</feature>
<sequence length="38" mass="4174">EPLIQEIVKNVGSGYVFKWSFTMPPTGVNITINAGHVE</sequence>
<gene>
    <name evidence="1" type="ORF">S01H1_68267</name>
</gene>
<dbReference type="AlphaFoldDB" id="X0X5Y8"/>
<organism evidence="1">
    <name type="scientific">marine sediment metagenome</name>
    <dbReference type="NCBI Taxonomy" id="412755"/>
    <lineage>
        <taxon>unclassified sequences</taxon>
        <taxon>metagenomes</taxon>
        <taxon>ecological metagenomes</taxon>
    </lineage>
</organism>
<comment type="caution">
    <text evidence="1">The sequence shown here is derived from an EMBL/GenBank/DDBJ whole genome shotgun (WGS) entry which is preliminary data.</text>
</comment>
<name>X0X5Y8_9ZZZZ</name>
<accession>X0X5Y8</accession>
<dbReference type="EMBL" id="BARS01045268">
    <property type="protein sequence ID" value="GAG30817.1"/>
    <property type="molecule type" value="Genomic_DNA"/>
</dbReference>
<protein>
    <submittedName>
        <fullName evidence="1">Uncharacterized protein</fullName>
    </submittedName>
</protein>
<proteinExistence type="predicted"/>
<evidence type="ECO:0000313" key="1">
    <source>
        <dbReference type="EMBL" id="GAG30817.1"/>
    </source>
</evidence>